<dbReference type="WBParaSite" id="nRc.2.0.1.t47509-RA">
    <property type="protein sequence ID" value="nRc.2.0.1.t47509-RA"/>
    <property type="gene ID" value="nRc.2.0.1.g47509"/>
</dbReference>
<feature type="region of interest" description="Disordered" evidence="1">
    <location>
        <begin position="33"/>
        <end position="79"/>
    </location>
</feature>
<dbReference type="AlphaFoldDB" id="A0A915L8Z2"/>
<feature type="region of interest" description="Disordered" evidence="1">
    <location>
        <begin position="104"/>
        <end position="129"/>
    </location>
</feature>
<evidence type="ECO:0000256" key="1">
    <source>
        <dbReference type="SAM" id="MobiDB-lite"/>
    </source>
</evidence>
<keyword evidence="2" id="KW-1185">Reference proteome</keyword>
<sequence length="221" mass="24136">MIIYHALNWIPQSEAMKIVRTVGQAFDLCQKSTGATDANTPEMGNAGSSNGLRPPDALGSASTSTAMTEKTQSVADASSARLADALSSLDKKFRKSSMDADFTDLSSPLIDLPKNPDFRSPSLSTTSSIKKHSDIYPSTATPAAPWLLNKMSESSARENKRGEYSLFQEEYSHVSDSQASDSQTFLGWSQGDLQINAQFAALWNKKLKYPEERFPYHAKGI</sequence>
<proteinExistence type="predicted"/>
<protein>
    <submittedName>
        <fullName evidence="3">Uncharacterized protein</fullName>
    </submittedName>
</protein>
<organism evidence="2 3">
    <name type="scientific">Romanomermis culicivorax</name>
    <name type="common">Nematode worm</name>
    <dbReference type="NCBI Taxonomy" id="13658"/>
    <lineage>
        <taxon>Eukaryota</taxon>
        <taxon>Metazoa</taxon>
        <taxon>Ecdysozoa</taxon>
        <taxon>Nematoda</taxon>
        <taxon>Enoplea</taxon>
        <taxon>Dorylaimia</taxon>
        <taxon>Mermithida</taxon>
        <taxon>Mermithoidea</taxon>
        <taxon>Mermithidae</taxon>
        <taxon>Romanomermis</taxon>
    </lineage>
</organism>
<reference evidence="3" key="1">
    <citation type="submission" date="2022-11" db="UniProtKB">
        <authorList>
            <consortium name="WormBaseParasite"/>
        </authorList>
    </citation>
    <scope>IDENTIFICATION</scope>
</reference>
<dbReference type="Proteomes" id="UP000887565">
    <property type="component" value="Unplaced"/>
</dbReference>
<accession>A0A915L8Z2</accession>
<evidence type="ECO:0000313" key="2">
    <source>
        <dbReference type="Proteomes" id="UP000887565"/>
    </source>
</evidence>
<feature type="compositionally biased region" description="Polar residues" evidence="1">
    <location>
        <begin position="60"/>
        <end position="72"/>
    </location>
</feature>
<name>A0A915L8Z2_ROMCU</name>
<evidence type="ECO:0000313" key="3">
    <source>
        <dbReference type="WBParaSite" id="nRc.2.0.1.t47509-RA"/>
    </source>
</evidence>